<keyword evidence="1" id="KW-0812">Transmembrane</keyword>
<feature type="transmembrane region" description="Helical" evidence="1">
    <location>
        <begin position="106"/>
        <end position="124"/>
    </location>
</feature>
<keyword evidence="1" id="KW-0472">Membrane</keyword>
<dbReference type="Proteomes" id="UP000549113">
    <property type="component" value="Unassembled WGS sequence"/>
</dbReference>
<comment type="caution">
    <text evidence="3">The sequence shown here is derived from an EMBL/GenBank/DDBJ whole genome shotgun (WGS) entry which is preliminary data.</text>
</comment>
<organism evidence="3 4">
    <name type="scientific">Microbacterium invictum</name>
    <dbReference type="NCBI Taxonomy" id="515415"/>
    <lineage>
        <taxon>Bacteria</taxon>
        <taxon>Bacillati</taxon>
        <taxon>Actinomycetota</taxon>
        <taxon>Actinomycetes</taxon>
        <taxon>Micrococcales</taxon>
        <taxon>Microbacteriaceae</taxon>
        <taxon>Microbacterium</taxon>
    </lineage>
</organism>
<keyword evidence="1" id="KW-1133">Transmembrane helix</keyword>
<keyword evidence="4" id="KW-1185">Reference proteome</keyword>
<dbReference type="AlphaFoldDB" id="A0AA40SLW5"/>
<evidence type="ECO:0000259" key="2">
    <source>
        <dbReference type="Pfam" id="PF23636"/>
    </source>
</evidence>
<name>A0AA40SLW5_9MICO</name>
<dbReference type="EMBL" id="JACIFH010000001">
    <property type="protein sequence ID" value="MBB4138592.1"/>
    <property type="molecule type" value="Genomic_DNA"/>
</dbReference>
<dbReference type="RefSeq" id="WP_183498361.1">
    <property type="nucleotide sequence ID" value="NZ_BAABCO010000003.1"/>
</dbReference>
<evidence type="ECO:0000256" key="1">
    <source>
        <dbReference type="SAM" id="Phobius"/>
    </source>
</evidence>
<sequence length="138" mass="14756">MSTVKTSGWVGWAVFAGVILIISGAFSLVQGLIGLIGPNEYFVIAGGSLWLLDLTGWAWWNLIIGAFLVLVALALFAGQTWARVVAVILAILSAVGQMIQITAQPWWALIVIAVDILVVYALTVHGHELHNDAPPAVR</sequence>
<dbReference type="InterPro" id="IPR055568">
    <property type="entry name" value="DUF7144"/>
</dbReference>
<dbReference type="Pfam" id="PF23636">
    <property type="entry name" value="DUF7144"/>
    <property type="match status" value="1"/>
</dbReference>
<reference evidence="3 4" key="1">
    <citation type="submission" date="2020-08" db="EMBL/GenBank/DDBJ databases">
        <title>Sequencing the genomes of 1000 actinobacteria strains.</title>
        <authorList>
            <person name="Klenk H.-P."/>
        </authorList>
    </citation>
    <scope>NUCLEOTIDE SEQUENCE [LARGE SCALE GENOMIC DNA]</scope>
    <source>
        <strain evidence="3 4">DSM 19600</strain>
    </source>
</reference>
<protein>
    <recommendedName>
        <fullName evidence="2">DUF7144 domain-containing protein</fullName>
    </recommendedName>
</protein>
<evidence type="ECO:0000313" key="3">
    <source>
        <dbReference type="EMBL" id="MBB4138592.1"/>
    </source>
</evidence>
<feature type="transmembrane region" description="Helical" evidence="1">
    <location>
        <begin position="84"/>
        <end position="100"/>
    </location>
</feature>
<evidence type="ECO:0000313" key="4">
    <source>
        <dbReference type="Proteomes" id="UP000549113"/>
    </source>
</evidence>
<feature type="domain" description="DUF7144" evidence="2">
    <location>
        <begin position="12"/>
        <end position="126"/>
    </location>
</feature>
<gene>
    <name evidence="3" type="ORF">BKA10_000386</name>
</gene>
<feature type="transmembrane region" description="Helical" evidence="1">
    <location>
        <begin position="57"/>
        <end position="77"/>
    </location>
</feature>
<accession>A0AA40SLW5</accession>
<proteinExistence type="predicted"/>
<feature type="transmembrane region" description="Helical" evidence="1">
    <location>
        <begin position="12"/>
        <end position="37"/>
    </location>
</feature>